<dbReference type="Proteomes" id="UP000737018">
    <property type="component" value="Unassembled WGS sequence"/>
</dbReference>
<dbReference type="EMBL" id="JRKL02000750">
    <property type="protein sequence ID" value="KAF3968588.1"/>
    <property type="molecule type" value="Genomic_DNA"/>
</dbReference>
<gene>
    <name evidence="1" type="ORF">CMV_007540</name>
</gene>
<sequence length="288" mass="32824">MASWDSLELSGGGVATWLDQRGLEVMSLCCLDRLTCGRDTFPSFDGVWGYPHPKALVRPVLDDFFEARVHRASLFMERDFRSLVTLHRLAHWGLGPEPSEVALGYKVTTQRRMVTMNRNKKLLSSDDVVQPEEVTQIEARLIVQKTLNLVPPIVPRNRKVLSKIVDMGNLPSRLRLQEVEDKANVVKPPSLLSGFDLAWRMAKEVVDDSDIENSFQLSVEEFERSTVHNLFKALVKVMAVAHQGRELSKDNERLSKDNKSLAHKLKHQVERNMTVVNEVRNLKGWMKS</sequence>
<comment type="caution">
    <text evidence="1">The sequence shown here is derived from an EMBL/GenBank/DDBJ whole genome shotgun (WGS) entry which is preliminary data.</text>
</comment>
<evidence type="ECO:0000313" key="1">
    <source>
        <dbReference type="EMBL" id="KAF3968588.1"/>
    </source>
</evidence>
<protein>
    <submittedName>
        <fullName evidence="1">Uncharacterized protein</fullName>
    </submittedName>
</protein>
<evidence type="ECO:0000313" key="2">
    <source>
        <dbReference type="Proteomes" id="UP000737018"/>
    </source>
</evidence>
<accession>A0A8J4RTD7</accession>
<dbReference type="AlphaFoldDB" id="A0A8J4RTD7"/>
<name>A0A8J4RTD7_9ROSI</name>
<organism evidence="1 2">
    <name type="scientific">Castanea mollissima</name>
    <name type="common">Chinese chestnut</name>
    <dbReference type="NCBI Taxonomy" id="60419"/>
    <lineage>
        <taxon>Eukaryota</taxon>
        <taxon>Viridiplantae</taxon>
        <taxon>Streptophyta</taxon>
        <taxon>Embryophyta</taxon>
        <taxon>Tracheophyta</taxon>
        <taxon>Spermatophyta</taxon>
        <taxon>Magnoliopsida</taxon>
        <taxon>eudicotyledons</taxon>
        <taxon>Gunneridae</taxon>
        <taxon>Pentapetalae</taxon>
        <taxon>rosids</taxon>
        <taxon>fabids</taxon>
        <taxon>Fagales</taxon>
        <taxon>Fagaceae</taxon>
        <taxon>Castanea</taxon>
    </lineage>
</organism>
<keyword evidence="2" id="KW-1185">Reference proteome</keyword>
<proteinExistence type="predicted"/>
<reference evidence="1" key="1">
    <citation type="submission" date="2020-03" db="EMBL/GenBank/DDBJ databases">
        <title>Castanea mollissima Vanexum genome sequencing.</title>
        <authorList>
            <person name="Staton M."/>
        </authorList>
    </citation>
    <scope>NUCLEOTIDE SEQUENCE</scope>
    <source>
        <tissue evidence="1">Leaf</tissue>
    </source>
</reference>